<protein>
    <recommendedName>
        <fullName evidence="1">Cytidyltransferase-like domain-containing protein</fullName>
    </recommendedName>
</protein>
<dbReference type="InParanoid" id="A0A2P6NUR9"/>
<dbReference type="InterPro" id="IPR051182">
    <property type="entry name" value="Euk_NMN_adenylyltrnsfrase"/>
</dbReference>
<dbReference type="Pfam" id="PF01467">
    <property type="entry name" value="CTP_transf_like"/>
    <property type="match status" value="1"/>
</dbReference>
<sequence>MAAPTEGKKERAVVLTCGTFSPITYAHLRMFGMEISYSHTLTIGTELAKDYAEDNNIDLLGGYISGVSDAYKKKGMIDHHHRVEMLERATKDSEWIQVDGWEAAQPNFVTTLVVLTRFYLNINRDRKEGESPIQVKLLCGADLLESMSAEGVWHPDDIRDILTRFGLYVIDRAGSDAAKVIESNKLLTELREHITLIPQTIINEISSTKLRDILSRGRSPKYLTPDAIPHCR</sequence>
<proteinExistence type="predicted"/>
<evidence type="ECO:0000259" key="1">
    <source>
        <dbReference type="Pfam" id="PF01467"/>
    </source>
</evidence>
<dbReference type="AlphaFoldDB" id="A0A2P6NUR9"/>
<reference evidence="2 3" key="1">
    <citation type="journal article" date="2018" name="Genome Biol. Evol.">
        <title>Multiple Roots of Fruiting Body Formation in Amoebozoa.</title>
        <authorList>
            <person name="Hillmann F."/>
            <person name="Forbes G."/>
            <person name="Novohradska S."/>
            <person name="Ferling I."/>
            <person name="Riege K."/>
            <person name="Groth M."/>
            <person name="Westermann M."/>
            <person name="Marz M."/>
            <person name="Spaller T."/>
            <person name="Winckler T."/>
            <person name="Schaap P."/>
            <person name="Glockner G."/>
        </authorList>
    </citation>
    <scope>NUCLEOTIDE SEQUENCE [LARGE SCALE GENOMIC DNA]</scope>
    <source>
        <strain evidence="2 3">Jena</strain>
    </source>
</reference>
<comment type="caution">
    <text evidence="2">The sequence shown here is derived from an EMBL/GenBank/DDBJ whole genome shotgun (WGS) entry which is preliminary data.</text>
</comment>
<dbReference type="OrthoDB" id="422187at2759"/>
<dbReference type="SUPFAM" id="SSF52374">
    <property type="entry name" value="Nucleotidylyl transferase"/>
    <property type="match status" value="1"/>
</dbReference>
<dbReference type="InterPro" id="IPR004821">
    <property type="entry name" value="Cyt_trans-like"/>
</dbReference>
<dbReference type="Proteomes" id="UP000241769">
    <property type="component" value="Unassembled WGS sequence"/>
</dbReference>
<dbReference type="GO" id="GO:0000309">
    <property type="term" value="F:nicotinamide-nucleotide adenylyltransferase activity"/>
    <property type="evidence" value="ECO:0007669"/>
    <property type="project" value="TreeGrafter"/>
</dbReference>
<feature type="domain" description="Cytidyltransferase-like" evidence="1">
    <location>
        <begin position="15"/>
        <end position="212"/>
    </location>
</feature>
<evidence type="ECO:0000313" key="2">
    <source>
        <dbReference type="EMBL" id="PRP87709.1"/>
    </source>
</evidence>
<dbReference type="GO" id="GO:0004515">
    <property type="term" value="F:nicotinate-nucleotide adenylyltransferase activity"/>
    <property type="evidence" value="ECO:0007669"/>
    <property type="project" value="TreeGrafter"/>
</dbReference>
<dbReference type="InterPro" id="IPR014729">
    <property type="entry name" value="Rossmann-like_a/b/a_fold"/>
</dbReference>
<keyword evidence="3" id="KW-1185">Reference proteome</keyword>
<dbReference type="FunCoup" id="A0A2P6NUR9">
    <property type="interactions" value="90"/>
</dbReference>
<gene>
    <name evidence="2" type="ORF">PROFUN_02409</name>
</gene>
<accession>A0A2P6NUR9</accession>
<dbReference type="PANTHER" id="PTHR12039">
    <property type="entry name" value="NICOTINAMIDE MONONUCLEOTIDE ADENYLYLTRANSFERASE"/>
    <property type="match status" value="1"/>
</dbReference>
<evidence type="ECO:0000313" key="3">
    <source>
        <dbReference type="Proteomes" id="UP000241769"/>
    </source>
</evidence>
<dbReference type="GO" id="GO:0009435">
    <property type="term" value="P:NAD+ biosynthetic process"/>
    <property type="evidence" value="ECO:0007669"/>
    <property type="project" value="TreeGrafter"/>
</dbReference>
<organism evidence="2 3">
    <name type="scientific">Planoprotostelium fungivorum</name>
    <dbReference type="NCBI Taxonomy" id="1890364"/>
    <lineage>
        <taxon>Eukaryota</taxon>
        <taxon>Amoebozoa</taxon>
        <taxon>Evosea</taxon>
        <taxon>Variosea</taxon>
        <taxon>Cavosteliida</taxon>
        <taxon>Cavosteliaceae</taxon>
        <taxon>Planoprotostelium</taxon>
    </lineage>
</organism>
<dbReference type="EMBL" id="MDYQ01000018">
    <property type="protein sequence ID" value="PRP87709.1"/>
    <property type="molecule type" value="Genomic_DNA"/>
</dbReference>
<dbReference type="Gene3D" id="3.40.50.620">
    <property type="entry name" value="HUPs"/>
    <property type="match status" value="1"/>
</dbReference>
<dbReference type="PANTHER" id="PTHR12039:SF0">
    <property type="entry name" value="NICOTINAMIDE-NUCLEOTIDE ADENYLYLTRANSFERASE"/>
    <property type="match status" value="1"/>
</dbReference>
<dbReference type="STRING" id="1890364.A0A2P6NUR9"/>
<name>A0A2P6NUR9_9EUKA</name>